<feature type="transmembrane region" description="Helical" evidence="2">
    <location>
        <begin position="744"/>
        <end position="764"/>
    </location>
</feature>
<feature type="region of interest" description="Disordered" evidence="1">
    <location>
        <begin position="564"/>
        <end position="627"/>
    </location>
</feature>
<dbReference type="EMBL" id="JACJIH010000001">
    <property type="protein sequence ID" value="MBA8921799.1"/>
    <property type="molecule type" value="Genomic_DNA"/>
</dbReference>
<feature type="compositionally biased region" description="Acidic residues" evidence="1">
    <location>
        <begin position="569"/>
        <end position="578"/>
    </location>
</feature>
<dbReference type="InterPro" id="IPR047900">
    <property type="entry name" value="Choice_anch_G"/>
</dbReference>
<evidence type="ECO:0000256" key="1">
    <source>
        <dbReference type="SAM" id="MobiDB-lite"/>
    </source>
</evidence>
<proteinExistence type="predicted"/>
<feature type="region of interest" description="Disordered" evidence="1">
    <location>
        <begin position="454"/>
        <end position="494"/>
    </location>
</feature>
<keyword evidence="2" id="KW-0472">Membrane</keyword>
<protein>
    <submittedName>
        <fullName evidence="3">Sporulation protein YlmC with PRC-barrel domain</fullName>
    </submittedName>
</protein>
<keyword evidence="2" id="KW-0812">Transmembrane</keyword>
<dbReference type="AlphaFoldDB" id="A0A839FQG9"/>
<feature type="region of interest" description="Disordered" evidence="1">
    <location>
        <begin position="363"/>
        <end position="388"/>
    </location>
</feature>
<organism evidence="3 4">
    <name type="scientific">Nesterenkonia jeotgali</name>
    <dbReference type="NCBI Taxonomy" id="317018"/>
    <lineage>
        <taxon>Bacteria</taxon>
        <taxon>Bacillati</taxon>
        <taxon>Actinomycetota</taxon>
        <taxon>Actinomycetes</taxon>
        <taxon>Micrococcales</taxon>
        <taxon>Micrococcaceae</taxon>
        <taxon>Nesterenkonia</taxon>
    </lineage>
</organism>
<dbReference type="GO" id="GO:0005975">
    <property type="term" value="P:carbohydrate metabolic process"/>
    <property type="evidence" value="ECO:0007669"/>
    <property type="project" value="UniProtKB-ARBA"/>
</dbReference>
<feature type="compositionally biased region" description="Acidic residues" evidence="1">
    <location>
        <begin position="586"/>
        <end position="597"/>
    </location>
</feature>
<dbReference type="InterPro" id="IPR013783">
    <property type="entry name" value="Ig-like_fold"/>
</dbReference>
<dbReference type="NCBIfam" id="NF033766">
    <property type="entry name" value="choice_anch_G"/>
    <property type="match status" value="1"/>
</dbReference>
<feature type="region of interest" description="Disordered" evidence="1">
    <location>
        <begin position="710"/>
        <end position="735"/>
    </location>
</feature>
<sequence length="774" mass="76434">MVRESSRPNADLSLTPLLTGTEAESILSALSLNLGAVSSSAEQLDGGAATTDYDIAGATLNFSSPLVQAVYGDLQTTVEELQTDVAGLSESISGGLASVELGSFATLNSEVTVVPPDLSEVLPAEVIGTSSGVTVDLTSGAVTVDLAALLAANPELPDLNNLGPNSPLLSAGVTAAIADGITQAVTDAVSPLVENLENAIQAASVDVDVTIDALLIGEIAVTLDATVQELLAGEATAVFAEGQEGPVGELVSALGLGSSDALLNSIVNAVTGSLWTAVDEVIEAEGTLDDITGSLAAEVVGPVLTLVNELVAVTVNVQPATGDLGAASTTVRALQVAVLPAAPLATVNLASSTVRGTGTEVPVFDPSIGVDPSEVEQGSSTTVTGEGFAPEESVTVSIPGVDGGDPVAVETTTNTEGEFVVDLPVPGDYPTGDVEVTAEGAQSQTPATAGLVVLAPGEDGDDDDDDDTDEAEVDPSLGVEPDSAAPGDEVTIEGDDFVPGSTVDIVITDEDGDVIGTIEDVQVDEDGDFSQDWTVPEGTDPGDLTIIAEDDEGNSAEAILVIVDGTGPDGDEGPDGDGDNGAGDDGAGDDGAGDDGAGDNGADGDNGAGGGGDDGALDPGVSIDPDAAETGETVTIEGDDFTPGGTVIIEIVDEGGNTVGTIDDVQVGDDGSFLVDWTLPADLSPGQLVVTATDDAGNAGSGILDVLDRDGAGGVRDGEGDATPAGAGEGSDRSGGLAATGATVATFGVIALVLTLLGAVLYMVSRHRRFAEGG</sequence>
<reference evidence="3 4" key="1">
    <citation type="submission" date="2020-08" db="EMBL/GenBank/DDBJ databases">
        <title>Sequencing the genomes of 1000 actinobacteria strains.</title>
        <authorList>
            <person name="Klenk H.-P."/>
        </authorList>
    </citation>
    <scope>NUCLEOTIDE SEQUENCE [LARGE SCALE GENOMIC DNA]</scope>
    <source>
        <strain evidence="3 4">DSM 19081</strain>
    </source>
</reference>
<evidence type="ECO:0000313" key="4">
    <source>
        <dbReference type="Proteomes" id="UP000546252"/>
    </source>
</evidence>
<dbReference type="Proteomes" id="UP000546252">
    <property type="component" value="Unassembled WGS sequence"/>
</dbReference>
<gene>
    <name evidence="3" type="ORF">HNR24_001732</name>
</gene>
<comment type="caution">
    <text evidence="3">The sequence shown here is derived from an EMBL/GenBank/DDBJ whole genome shotgun (WGS) entry which is preliminary data.</text>
</comment>
<feature type="compositionally biased region" description="Basic and acidic residues" evidence="1">
    <location>
        <begin position="710"/>
        <end position="719"/>
    </location>
</feature>
<dbReference type="Gene3D" id="2.60.40.10">
    <property type="entry name" value="Immunoglobulins"/>
    <property type="match status" value="1"/>
</dbReference>
<accession>A0A839FQG9</accession>
<name>A0A839FQG9_9MICC</name>
<evidence type="ECO:0000313" key="3">
    <source>
        <dbReference type="EMBL" id="MBA8921799.1"/>
    </source>
</evidence>
<evidence type="ECO:0000256" key="2">
    <source>
        <dbReference type="SAM" id="Phobius"/>
    </source>
</evidence>
<feature type="compositionally biased region" description="Acidic residues" evidence="1">
    <location>
        <begin position="458"/>
        <end position="473"/>
    </location>
</feature>
<feature type="compositionally biased region" description="Gly residues" evidence="1">
    <location>
        <begin position="598"/>
        <end position="614"/>
    </location>
</feature>
<keyword evidence="2" id="KW-1133">Transmembrane helix</keyword>